<dbReference type="EMBL" id="VSTH01000146">
    <property type="protein sequence ID" value="TYO62049.1"/>
    <property type="molecule type" value="Genomic_DNA"/>
</dbReference>
<dbReference type="Proteomes" id="UP000324797">
    <property type="component" value="Unassembled WGS sequence"/>
</dbReference>
<organism evidence="2 3">
    <name type="scientific">Bradyrhizobium hipponense</name>
    <dbReference type="NCBI Taxonomy" id="2605638"/>
    <lineage>
        <taxon>Bacteria</taxon>
        <taxon>Pseudomonadati</taxon>
        <taxon>Pseudomonadota</taxon>
        <taxon>Alphaproteobacteria</taxon>
        <taxon>Hyphomicrobiales</taxon>
        <taxon>Nitrobacteraceae</taxon>
        <taxon>Bradyrhizobium</taxon>
    </lineage>
</organism>
<evidence type="ECO:0000313" key="2">
    <source>
        <dbReference type="EMBL" id="TYO62049.1"/>
    </source>
</evidence>
<gene>
    <name evidence="2" type="ORF">FXV83_34950</name>
</gene>
<reference evidence="2 3" key="1">
    <citation type="submission" date="2019-08" db="EMBL/GenBank/DDBJ databases">
        <title>Bradyrhizobium hipponensis sp. nov., a rhizobium isolated from a Lupinus angustifolius root nodule in Tunisia.</title>
        <authorList>
            <person name="Off K."/>
            <person name="Rejili M."/>
            <person name="Mars M."/>
            <person name="Brachmann A."/>
            <person name="Marin M."/>
        </authorList>
    </citation>
    <scope>NUCLEOTIDE SEQUENCE [LARGE SCALE GENOMIC DNA]</scope>
    <source>
        <strain evidence="3">aSej3</strain>
    </source>
</reference>
<evidence type="ECO:0000313" key="3">
    <source>
        <dbReference type="Proteomes" id="UP000324797"/>
    </source>
</evidence>
<comment type="caution">
    <text evidence="2">The sequence shown here is derived from an EMBL/GenBank/DDBJ whole genome shotgun (WGS) entry which is preliminary data.</text>
</comment>
<dbReference type="SUPFAM" id="SSF110849">
    <property type="entry name" value="ParB/Sulfiredoxin"/>
    <property type="match status" value="1"/>
</dbReference>
<protein>
    <recommendedName>
        <fullName evidence="1">ParB-like N-terminal domain-containing protein</fullName>
    </recommendedName>
</protein>
<dbReference type="GO" id="GO:0045881">
    <property type="term" value="P:positive regulation of sporulation resulting in formation of a cellular spore"/>
    <property type="evidence" value="ECO:0007669"/>
    <property type="project" value="TreeGrafter"/>
</dbReference>
<feature type="domain" description="ParB-like N-terminal" evidence="1">
    <location>
        <begin position="2"/>
        <end position="81"/>
    </location>
</feature>
<dbReference type="SMART" id="SM00470">
    <property type="entry name" value="ParB"/>
    <property type="match status" value="1"/>
</dbReference>
<dbReference type="InterPro" id="IPR036086">
    <property type="entry name" value="ParB/Sulfiredoxin_sf"/>
</dbReference>
<dbReference type="GO" id="GO:0005694">
    <property type="term" value="C:chromosome"/>
    <property type="evidence" value="ECO:0007669"/>
    <property type="project" value="TreeGrafter"/>
</dbReference>
<evidence type="ECO:0000259" key="1">
    <source>
        <dbReference type="SMART" id="SM00470"/>
    </source>
</evidence>
<dbReference type="PANTHER" id="PTHR33375">
    <property type="entry name" value="CHROMOSOME-PARTITIONING PROTEIN PARB-RELATED"/>
    <property type="match status" value="1"/>
</dbReference>
<accession>A0A5S4YNY8</accession>
<keyword evidence="3" id="KW-1185">Reference proteome</keyword>
<name>A0A5S4YNY8_9BRAD</name>
<dbReference type="AlphaFoldDB" id="A0A5S4YNY8"/>
<dbReference type="PANTHER" id="PTHR33375:SF1">
    <property type="entry name" value="CHROMOSOME-PARTITIONING PROTEIN PARB-RELATED"/>
    <property type="match status" value="1"/>
</dbReference>
<dbReference type="InterPro" id="IPR003115">
    <property type="entry name" value="ParB_N"/>
</dbReference>
<dbReference type="Pfam" id="PF02195">
    <property type="entry name" value="ParB_N"/>
    <property type="match status" value="1"/>
</dbReference>
<proteinExistence type="predicted"/>
<dbReference type="InterPro" id="IPR050336">
    <property type="entry name" value="Chromosome_partition/occlusion"/>
</dbReference>
<dbReference type="GO" id="GO:0007059">
    <property type="term" value="P:chromosome segregation"/>
    <property type="evidence" value="ECO:0007669"/>
    <property type="project" value="TreeGrafter"/>
</dbReference>
<dbReference type="Gene3D" id="3.90.1530.10">
    <property type="entry name" value="Conserved hypothetical protein from pyrococcus furiosus pfu- 392566-001, ParB domain"/>
    <property type="match status" value="1"/>
</dbReference>
<dbReference type="CDD" id="cd16403">
    <property type="entry name" value="ParB_N_like_MT"/>
    <property type="match status" value="1"/>
</dbReference>
<sequence length="94" mass="10252">MSIDALKPYAGNARTHSAKQIKLIAQSIERFGFTNPIVIDDAGEVIAGHGRLAAANLLNLQTVPCVRLSHLADVAERRINDRGRGFAILYRLAE</sequence>